<keyword evidence="1" id="KW-0175">Coiled coil</keyword>
<reference evidence="2" key="1">
    <citation type="submission" date="2020-02" db="EMBL/GenBank/DDBJ databases">
        <authorList>
            <person name="Meier V. D."/>
        </authorList>
    </citation>
    <scope>NUCLEOTIDE SEQUENCE</scope>
    <source>
        <strain evidence="2">AVDCRST_MAG77</strain>
    </source>
</reference>
<accession>A0A6J4JKB3</accession>
<protein>
    <submittedName>
        <fullName evidence="2">Uncharacterized protein</fullName>
    </submittedName>
</protein>
<sequence length="184" mass="20434">MGLLDKLTAPFKGIADWQKQQAAAAAERNRAEEEQHQARRDAYMKEIMEEWAGAERVEPKPYRELSIGESKVGRIPAVEYFLNTAAVRLHHLMPGDMMRQAALIDALGMQLDGLEEGEIGDVIDVKPKDMAAIEHGAVNLGPVPEFKNAEGTRWRFFLELSYSAATGSGRGGIQTRYFIADCTL</sequence>
<feature type="coiled-coil region" evidence="1">
    <location>
        <begin position="14"/>
        <end position="41"/>
    </location>
</feature>
<dbReference type="AlphaFoldDB" id="A0A6J4JKB3"/>
<evidence type="ECO:0000256" key="1">
    <source>
        <dbReference type="SAM" id="Coils"/>
    </source>
</evidence>
<name>A0A6J4JKB3_9CHLR</name>
<dbReference type="EMBL" id="CADCTC010000204">
    <property type="protein sequence ID" value="CAA9280047.1"/>
    <property type="molecule type" value="Genomic_DNA"/>
</dbReference>
<organism evidence="2">
    <name type="scientific">uncultured Chloroflexota bacterium</name>
    <dbReference type="NCBI Taxonomy" id="166587"/>
    <lineage>
        <taxon>Bacteria</taxon>
        <taxon>Bacillati</taxon>
        <taxon>Chloroflexota</taxon>
        <taxon>environmental samples</taxon>
    </lineage>
</organism>
<gene>
    <name evidence="2" type="ORF">AVDCRST_MAG77-4321</name>
</gene>
<proteinExistence type="predicted"/>
<evidence type="ECO:0000313" key="2">
    <source>
        <dbReference type="EMBL" id="CAA9280047.1"/>
    </source>
</evidence>